<dbReference type="PANTHER" id="PTHR34688">
    <property type="entry name" value="CYTOCHROME C6, CHLOROPLASTIC"/>
    <property type="match status" value="1"/>
</dbReference>
<dbReference type="Gene3D" id="1.10.760.10">
    <property type="entry name" value="Cytochrome c-like domain"/>
    <property type="match status" value="1"/>
</dbReference>
<evidence type="ECO:0000259" key="11">
    <source>
        <dbReference type="PROSITE" id="PS51007"/>
    </source>
</evidence>
<keyword evidence="6" id="KW-0249">Electron transport</keyword>
<evidence type="ECO:0000256" key="1">
    <source>
        <dbReference type="ARBA" id="ARBA00004518"/>
    </source>
</evidence>
<protein>
    <submittedName>
        <fullName evidence="12">C-type cytochrome</fullName>
    </submittedName>
</protein>
<comment type="subcellular location">
    <subcellularLocation>
        <location evidence="1">Cellular thylakoid lumen</location>
    </subcellularLocation>
</comment>
<dbReference type="RefSeq" id="WP_377967544.1">
    <property type="nucleotide sequence ID" value="NZ_JBHZOL010000100.1"/>
</dbReference>
<evidence type="ECO:0000256" key="10">
    <source>
        <dbReference type="SAM" id="SignalP"/>
    </source>
</evidence>
<gene>
    <name evidence="12" type="ORF">ACFVKH_17745</name>
</gene>
<evidence type="ECO:0000256" key="7">
    <source>
        <dbReference type="ARBA" id="ARBA00023004"/>
    </source>
</evidence>
<proteinExistence type="inferred from homology"/>
<dbReference type="InterPro" id="IPR036909">
    <property type="entry name" value="Cyt_c-like_dom_sf"/>
</dbReference>
<organism evidence="12 13">
    <name type="scientific">Almyronema epifaneia S1</name>
    <dbReference type="NCBI Taxonomy" id="2991925"/>
    <lineage>
        <taxon>Bacteria</taxon>
        <taxon>Bacillati</taxon>
        <taxon>Cyanobacteriota</taxon>
        <taxon>Cyanophyceae</taxon>
        <taxon>Nodosilineales</taxon>
        <taxon>Nodosilineaceae</taxon>
        <taxon>Almyronema</taxon>
        <taxon>Almyronema epifaneia</taxon>
    </lineage>
</organism>
<reference evidence="12 13" key="1">
    <citation type="submission" date="2024-10" db="EMBL/GenBank/DDBJ databases">
        <authorList>
            <person name="Ratan Roy A."/>
            <person name="Morales Sandoval P.H."/>
            <person name="De Los Santos Villalobos S."/>
            <person name="Chakraborty S."/>
            <person name="Mukherjee J."/>
        </authorList>
    </citation>
    <scope>NUCLEOTIDE SEQUENCE [LARGE SCALE GENOMIC DNA]</scope>
    <source>
        <strain evidence="12 13">S1</strain>
    </source>
</reference>
<evidence type="ECO:0000256" key="4">
    <source>
        <dbReference type="ARBA" id="ARBA00022617"/>
    </source>
</evidence>
<dbReference type="SUPFAM" id="SSF46626">
    <property type="entry name" value="Cytochrome c"/>
    <property type="match status" value="1"/>
</dbReference>
<dbReference type="InterPro" id="IPR023655">
    <property type="entry name" value="Cyt_C6"/>
</dbReference>
<dbReference type="Pfam" id="PF13442">
    <property type="entry name" value="Cytochrome_CBB3"/>
    <property type="match status" value="1"/>
</dbReference>
<dbReference type="InterPro" id="IPR009056">
    <property type="entry name" value="Cyt_c-like_dom"/>
</dbReference>
<comment type="caution">
    <text evidence="12">The sequence shown here is derived from an EMBL/GenBank/DDBJ whole genome shotgun (WGS) entry which is preliminary data.</text>
</comment>
<keyword evidence="7 9" id="KW-0408">Iron</keyword>
<feature type="signal peptide" evidence="10">
    <location>
        <begin position="1"/>
        <end position="36"/>
    </location>
</feature>
<dbReference type="PANTHER" id="PTHR34688:SF2">
    <property type="entry name" value="CYTOCHROME C6, CHLOROPLASTIC"/>
    <property type="match status" value="1"/>
</dbReference>
<sequence length="130" mass="14129">MKFLSLPDPFCLICRRGLLSLLALALSLLIIHPAVADTATANPTQLFEIHCAGCHAHGGNIVRRGKTLKLKALQRNQVASVAAIADLITHGKNNMSAFGDRLSADEIQTLAVYVRDQADRNWRSPATDKD</sequence>
<keyword evidence="8" id="KW-0793">Thylakoid</keyword>
<keyword evidence="3" id="KW-0813">Transport</keyword>
<evidence type="ECO:0000256" key="8">
    <source>
        <dbReference type="ARBA" id="ARBA00023078"/>
    </source>
</evidence>
<keyword evidence="4 9" id="KW-0349">Heme</keyword>
<dbReference type="EMBL" id="JBHZOL010000100">
    <property type="protein sequence ID" value="MFE4108130.1"/>
    <property type="molecule type" value="Genomic_DNA"/>
</dbReference>
<evidence type="ECO:0000256" key="5">
    <source>
        <dbReference type="ARBA" id="ARBA00022723"/>
    </source>
</evidence>
<dbReference type="Proteomes" id="UP001600165">
    <property type="component" value="Unassembled WGS sequence"/>
</dbReference>
<evidence type="ECO:0000313" key="12">
    <source>
        <dbReference type="EMBL" id="MFE4108130.1"/>
    </source>
</evidence>
<dbReference type="PROSITE" id="PS51007">
    <property type="entry name" value="CYTC"/>
    <property type="match status" value="1"/>
</dbReference>
<keyword evidence="10" id="KW-0732">Signal</keyword>
<name>A0ABW6IKM3_9CYAN</name>
<evidence type="ECO:0000313" key="13">
    <source>
        <dbReference type="Proteomes" id="UP001600165"/>
    </source>
</evidence>
<keyword evidence="13" id="KW-1185">Reference proteome</keyword>
<evidence type="ECO:0000256" key="9">
    <source>
        <dbReference type="PROSITE-ProRule" id="PRU00433"/>
    </source>
</evidence>
<feature type="chain" id="PRO_5045891249" evidence="10">
    <location>
        <begin position="37"/>
        <end position="130"/>
    </location>
</feature>
<feature type="domain" description="Cytochrome c" evidence="11">
    <location>
        <begin position="38"/>
        <end position="118"/>
    </location>
</feature>
<comment type="similarity">
    <text evidence="2">Belongs to the cytochrome c family. PetJ subfamily.</text>
</comment>
<keyword evidence="5 9" id="KW-0479">Metal-binding</keyword>
<dbReference type="PRINTS" id="PR00605">
    <property type="entry name" value="CYTCHROMECIC"/>
</dbReference>
<evidence type="ECO:0000256" key="2">
    <source>
        <dbReference type="ARBA" id="ARBA00009650"/>
    </source>
</evidence>
<dbReference type="InterPro" id="IPR008168">
    <property type="entry name" value="Cyt_C_IC"/>
</dbReference>
<evidence type="ECO:0000256" key="6">
    <source>
        <dbReference type="ARBA" id="ARBA00022982"/>
    </source>
</evidence>
<evidence type="ECO:0000256" key="3">
    <source>
        <dbReference type="ARBA" id="ARBA00022448"/>
    </source>
</evidence>
<accession>A0ABW6IKM3</accession>